<protein>
    <recommendedName>
        <fullName evidence="3">Four helix bundle protein</fullName>
    </recommendedName>
</protein>
<dbReference type="InterPro" id="IPR036583">
    <property type="entry name" value="23S_rRNA_IVS_sf"/>
</dbReference>
<comment type="caution">
    <text evidence="1">The sequence shown here is derived from an EMBL/GenBank/DDBJ whole genome shotgun (WGS) entry which is preliminary data.</text>
</comment>
<dbReference type="SUPFAM" id="SSF158446">
    <property type="entry name" value="IVS-encoded protein-like"/>
    <property type="match status" value="1"/>
</dbReference>
<dbReference type="AlphaFoldDB" id="A0A1F5K323"/>
<name>A0A1F5K323_9BACT</name>
<dbReference type="InterPro" id="IPR012657">
    <property type="entry name" value="23S_rRNA-intervening_sequence"/>
</dbReference>
<evidence type="ECO:0008006" key="3">
    <source>
        <dbReference type="Google" id="ProtNLM"/>
    </source>
</evidence>
<dbReference type="NCBIfam" id="TIGR02436">
    <property type="entry name" value="four helix bundle protein"/>
    <property type="match status" value="1"/>
</dbReference>
<reference evidence="1 2" key="1">
    <citation type="journal article" date="2016" name="Nat. Commun.">
        <title>Thousands of microbial genomes shed light on interconnected biogeochemical processes in an aquifer system.</title>
        <authorList>
            <person name="Anantharaman K."/>
            <person name="Brown C.T."/>
            <person name="Hug L.A."/>
            <person name="Sharon I."/>
            <person name="Castelle C.J."/>
            <person name="Probst A.J."/>
            <person name="Thomas B.C."/>
            <person name="Singh A."/>
            <person name="Wilkins M.J."/>
            <person name="Karaoz U."/>
            <person name="Brodie E.L."/>
            <person name="Williams K.H."/>
            <person name="Hubbard S.S."/>
            <person name="Banfield J.F."/>
        </authorList>
    </citation>
    <scope>NUCLEOTIDE SEQUENCE [LARGE SCALE GENOMIC DNA]</scope>
</reference>
<dbReference type="PANTHER" id="PTHR38471">
    <property type="entry name" value="FOUR HELIX BUNDLE PROTEIN"/>
    <property type="match status" value="1"/>
</dbReference>
<dbReference type="EMBL" id="MFDH01000028">
    <property type="protein sequence ID" value="OGE35121.1"/>
    <property type="molecule type" value="Genomic_DNA"/>
</dbReference>
<sequence length="84" mass="9639">MIKDVMDLEVYKESMSLLKEVHILVSLIPQAEQDLIWQIKRASRSIPANIAEGFAKKSSVKEFKRYLMIALGSSDILISNRKKF</sequence>
<dbReference type="Gene3D" id="1.20.1440.60">
    <property type="entry name" value="23S rRNA-intervening sequence"/>
    <property type="match status" value="1"/>
</dbReference>
<dbReference type="Proteomes" id="UP000176405">
    <property type="component" value="Unassembled WGS sequence"/>
</dbReference>
<dbReference type="Pfam" id="PF05635">
    <property type="entry name" value="23S_rRNA_IVP"/>
    <property type="match status" value="1"/>
</dbReference>
<dbReference type="PANTHER" id="PTHR38471:SF2">
    <property type="entry name" value="FOUR HELIX BUNDLE PROTEIN"/>
    <property type="match status" value="1"/>
</dbReference>
<gene>
    <name evidence="1" type="ORF">A3E45_03260</name>
</gene>
<proteinExistence type="predicted"/>
<evidence type="ECO:0000313" key="2">
    <source>
        <dbReference type="Proteomes" id="UP000176405"/>
    </source>
</evidence>
<evidence type="ECO:0000313" key="1">
    <source>
        <dbReference type="EMBL" id="OGE35121.1"/>
    </source>
</evidence>
<accession>A0A1F5K323</accession>
<organism evidence="1 2">
    <name type="scientific">Candidatus Daviesbacteria bacterium RIFCSPHIGHO2_12_FULL_43_11</name>
    <dbReference type="NCBI Taxonomy" id="1797780"/>
    <lineage>
        <taxon>Bacteria</taxon>
        <taxon>Candidatus Daviesiibacteriota</taxon>
    </lineage>
</organism>